<dbReference type="GO" id="GO:0008236">
    <property type="term" value="F:serine-type peptidase activity"/>
    <property type="evidence" value="ECO:0007669"/>
    <property type="project" value="InterPro"/>
</dbReference>
<dbReference type="Pfam" id="PF03572">
    <property type="entry name" value="Peptidase_S41"/>
    <property type="match status" value="1"/>
</dbReference>
<comment type="caution">
    <text evidence="4">The sequence shown here is derived from an EMBL/GenBank/DDBJ whole genome shotgun (WGS) entry which is preliminary data.</text>
</comment>
<name>A0A934UPW6_9BURK</name>
<feature type="signal peptide" evidence="2">
    <location>
        <begin position="1"/>
        <end position="20"/>
    </location>
</feature>
<feature type="chain" id="PRO_5036898970" description="Tail specific protease domain-containing protein" evidence="2">
    <location>
        <begin position="21"/>
        <end position="360"/>
    </location>
</feature>
<proteinExistence type="predicted"/>
<evidence type="ECO:0000256" key="1">
    <source>
        <dbReference type="SAM" id="MobiDB-lite"/>
    </source>
</evidence>
<gene>
    <name evidence="4" type="ORF">I8E28_00365</name>
</gene>
<feature type="region of interest" description="Disordered" evidence="1">
    <location>
        <begin position="217"/>
        <end position="240"/>
    </location>
</feature>
<evidence type="ECO:0000256" key="2">
    <source>
        <dbReference type="SAM" id="SignalP"/>
    </source>
</evidence>
<dbReference type="Gene3D" id="3.90.226.10">
    <property type="entry name" value="2-enoyl-CoA Hydratase, Chain A, domain 1"/>
    <property type="match status" value="1"/>
</dbReference>
<dbReference type="RefSeq" id="WP_200785876.1">
    <property type="nucleotide sequence ID" value="NZ_JAEDAO010000001.1"/>
</dbReference>
<dbReference type="AlphaFoldDB" id="A0A934UPW6"/>
<dbReference type="PROSITE" id="PS51257">
    <property type="entry name" value="PROKAR_LIPOPROTEIN"/>
    <property type="match status" value="1"/>
</dbReference>
<protein>
    <recommendedName>
        <fullName evidence="3">Tail specific protease domain-containing protein</fullName>
    </recommendedName>
</protein>
<evidence type="ECO:0000313" key="5">
    <source>
        <dbReference type="Proteomes" id="UP000617041"/>
    </source>
</evidence>
<reference evidence="4" key="1">
    <citation type="submission" date="2020-12" db="EMBL/GenBank/DDBJ databases">
        <title>Ramlibacter sp. nov., isolated from a freshwater alga, Cryptomonas.</title>
        <authorList>
            <person name="Kim H.M."/>
            <person name="Jeon C.O."/>
        </authorList>
    </citation>
    <scope>NUCLEOTIDE SEQUENCE</scope>
    <source>
        <strain evidence="4">CrO1</strain>
    </source>
</reference>
<organism evidence="4 5">
    <name type="scientific">Ramlibacter algicola</name>
    <dbReference type="NCBI Taxonomy" id="2795217"/>
    <lineage>
        <taxon>Bacteria</taxon>
        <taxon>Pseudomonadati</taxon>
        <taxon>Pseudomonadota</taxon>
        <taxon>Betaproteobacteria</taxon>
        <taxon>Burkholderiales</taxon>
        <taxon>Comamonadaceae</taxon>
        <taxon>Ramlibacter</taxon>
    </lineage>
</organism>
<accession>A0A934UPW6</accession>
<sequence length="360" mass="38000">MKRSTLLATLLLAAAACAHAQSDAAADCRQDLDALAPYMLTNDAGARDHVAQKGQAAFDAALAAARAQAGQIASDEACVDVLRTYLRTYRKWHLSLRSLLPGAATPARAAPAPPSFRILSDRTAMLVLPSFGDPSGAAIAALLKEHVTDIAARPNLLVDVRGNGGGSDWTYAPVLALADANLRRDVGAEYLATPANAAAHRAACAVFAPESQQCRDATGKAADASERAAPGTFIPQPGEPPFEIVAPKQVAPQPSRIAVLTDGRCGSSCEEFLLAMRQSFKVKLFGQSSAGSVDYSNLRPWTLPSGKRRLMYATSRSLRLPEFPVDLAGIPPDQVLPTPADAAARDAEVREVQRVLESGR</sequence>
<feature type="domain" description="Tail specific protease" evidence="3">
    <location>
        <begin position="123"/>
        <end position="319"/>
    </location>
</feature>
<dbReference type="GO" id="GO:0006508">
    <property type="term" value="P:proteolysis"/>
    <property type="evidence" value="ECO:0007669"/>
    <property type="project" value="InterPro"/>
</dbReference>
<dbReference type="EMBL" id="JAEDAO010000001">
    <property type="protein sequence ID" value="MBK0391028.1"/>
    <property type="molecule type" value="Genomic_DNA"/>
</dbReference>
<keyword evidence="5" id="KW-1185">Reference proteome</keyword>
<evidence type="ECO:0000313" key="4">
    <source>
        <dbReference type="EMBL" id="MBK0391028.1"/>
    </source>
</evidence>
<dbReference type="SUPFAM" id="SSF52096">
    <property type="entry name" value="ClpP/crotonase"/>
    <property type="match status" value="1"/>
</dbReference>
<dbReference type="InterPro" id="IPR029045">
    <property type="entry name" value="ClpP/crotonase-like_dom_sf"/>
</dbReference>
<keyword evidence="2" id="KW-0732">Signal</keyword>
<dbReference type="InterPro" id="IPR005151">
    <property type="entry name" value="Tail-specific_protease"/>
</dbReference>
<evidence type="ECO:0000259" key="3">
    <source>
        <dbReference type="Pfam" id="PF03572"/>
    </source>
</evidence>
<dbReference type="Proteomes" id="UP000617041">
    <property type="component" value="Unassembled WGS sequence"/>
</dbReference>